<feature type="compositionally biased region" description="Basic and acidic residues" evidence="1">
    <location>
        <begin position="228"/>
        <end position="260"/>
    </location>
</feature>
<feature type="compositionally biased region" description="Basic and acidic residues" evidence="1">
    <location>
        <begin position="391"/>
        <end position="414"/>
    </location>
</feature>
<dbReference type="EMBL" id="JBEDNZ010000012">
    <property type="protein sequence ID" value="KAL0831504.1"/>
    <property type="molecule type" value="Genomic_DNA"/>
</dbReference>
<sequence>MTSNTTPKHFQDFTMASTSVVDQIVKSLSFEVEAVPQDHVPRLTGTSNSTPLNVKIRVRKKNESGMEHGFISVPKFGHPDANPERIRLISSDQTIMSFDVSMEADFVKKPKRKSRNFFFGGCLGTQYDDDEVPYKQSSAYTAKMTGANTSSKSDGGIRQFTLSKTNYANNNGLEQYPKKHGILGKCKPGGCLDPPFSEEKYSYEPIQKWKQKIPSITEDVVKTSPKVKLTEPVEGHRTSKETKQRSKDSLEQKQKAKPDDNTDSIYSLYDNSLKGSALPVSTIRNDTPDSKSDGLHVAHAQDLVLSKDTDTESGSTVKQLVMSDNNSKLSDLQKDPSYTDDITNNLKNEALNRTAAIKKAEPMLQSSLEGSVKSDIIEETGDQQNTTSIQIKEDERIESLNSSSDKETQDRDFMDATFGDGPREKNINQPQVEPHKDGLESEGSNFGTGPIVYPDDQTNISEQPLPDYTLAEYDSTNRTLGDEHVVEDDLSQLNNMLPNKTTFPKSDVGLKRDDEYNDDENMKENQLNTPFSNEANFFRTDSQIKSDDNYYENMKEDQLNQLNSKLPIKTSFPKDDNSIKNESISELTDKITSDAAVKRFSGENFAEDINYKGITNQPDSNQNYNESTELILQEKSLSPDENPHYENNVVKNRTNDDQDTEPIKYKRLSKPVNDEFSKTNIDDENNDLTLIAEQTGSTPDDQTLAKTGSLKNRKLKYSNNGDESYHSSSDVESSRDEDLKSHIAISKTSEGNLSDILKGDSTFLDDSTKQPSESIQYEDKLVTNEQSSQPELTALSESTSKLRFKPNLEGSDSELLGTRDNAEDKYKASKVPSKSSLRKDSISVDLAFQSYVNDKNERTVKSIDTSLNNARYPDDSITVVQTQLRPGVNEIRIPIDSENEMTIQLHRTKSPTHHVHMEKEPFQFYKPKVPIKHSGLPDFSNDNNYDSDLHELHEENSSTEIPNLLNSIYEQELVPLQKTINHLKREIDLLASQQTILLETLLSARRTKPIRLVRVNSRCGCLRH</sequence>
<proteinExistence type="predicted"/>
<feature type="region of interest" description="Disordered" evidence="1">
    <location>
        <begin position="636"/>
        <end position="681"/>
    </location>
</feature>
<evidence type="ECO:0000256" key="1">
    <source>
        <dbReference type="SAM" id="MobiDB-lite"/>
    </source>
</evidence>
<dbReference type="AlphaFoldDB" id="A0ABD0T0F8"/>
<feature type="region of interest" description="Disordered" evidence="1">
    <location>
        <begin position="378"/>
        <end position="453"/>
    </location>
</feature>
<feature type="compositionally biased region" description="Basic and acidic residues" evidence="1">
    <location>
        <begin position="653"/>
        <end position="664"/>
    </location>
</feature>
<accession>A0ABD0T0F8</accession>
<protein>
    <submittedName>
        <fullName evidence="2">Uncharacterized protein</fullName>
    </submittedName>
</protein>
<evidence type="ECO:0000313" key="3">
    <source>
        <dbReference type="Proteomes" id="UP001549921"/>
    </source>
</evidence>
<feature type="region of interest" description="Disordered" evidence="1">
    <location>
        <begin position="223"/>
        <end position="264"/>
    </location>
</feature>
<feature type="compositionally biased region" description="Basic and acidic residues" evidence="1">
    <location>
        <begin position="672"/>
        <end position="681"/>
    </location>
</feature>
<feature type="region of interest" description="Disordered" evidence="1">
    <location>
        <begin position="763"/>
        <end position="834"/>
    </location>
</feature>
<gene>
    <name evidence="2" type="ORF">ABMA28_002299</name>
</gene>
<organism evidence="2 3">
    <name type="scientific">Loxostege sticticalis</name>
    <name type="common">Beet webworm moth</name>
    <dbReference type="NCBI Taxonomy" id="481309"/>
    <lineage>
        <taxon>Eukaryota</taxon>
        <taxon>Metazoa</taxon>
        <taxon>Ecdysozoa</taxon>
        <taxon>Arthropoda</taxon>
        <taxon>Hexapoda</taxon>
        <taxon>Insecta</taxon>
        <taxon>Pterygota</taxon>
        <taxon>Neoptera</taxon>
        <taxon>Endopterygota</taxon>
        <taxon>Lepidoptera</taxon>
        <taxon>Glossata</taxon>
        <taxon>Ditrysia</taxon>
        <taxon>Pyraloidea</taxon>
        <taxon>Crambidae</taxon>
        <taxon>Pyraustinae</taxon>
        <taxon>Loxostege</taxon>
    </lineage>
</organism>
<name>A0ABD0T0F8_LOXSC</name>
<feature type="compositionally biased region" description="Polar residues" evidence="1">
    <location>
        <begin position="693"/>
        <end position="710"/>
    </location>
</feature>
<comment type="caution">
    <text evidence="2">The sequence shown here is derived from an EMBL/GenBank/DDBJ whole genome shotgun (WGS) entry which is preliminary data.</text>
</comment>
<evidence type="ECO:0000313" key="2">
    <source>
        <dbReference type="EMBL" id="KAL0831504.1"/>
    </source>
</evidence>
<feature type="compositionally biased region" description="Polar residues" evidence="1">
    <location>
        <begin position="783"/>
        <end position="801"/>
    </location>
</feature>
<feature type="region of interest" description="Disordered" evidence="1">
    <location>
        <begin position="693"/>
        <end position="737"/>
    </location>
</feature>
<reference evidence="2 3" key="1">
    <citation type="submission" date="2024-06" db="EMBL/GenBank/DDBJ databases">
        <title>A chromosome-level genome assembly of beet webworm, Loxostege sticticalis.</title>
        <authorList>
            <person name="Zhang Y."/>
        </authorList>
    </citation>
    <scope>NUCLEOTIDE SEQUENCE [LARGE SCALE GENOMIC DNA]</scope>
    <source>
        <strain evidence="2">AQ028</strain>
        <tissue evidence="2">Male pupae</tissue>
    </source>
</reference>
<dbReference type="Proteomes" id="UP001549921">
    <property type="component" value="Unassembled WGS sequence"/>
</dbReference>